<dbReference type="Gene3D" id="3.40.50.10540">
    <property type="entry name" value="Crotonobetainyl-coa:carnitine coa-transferase, domain 1"/>
    <property type="match status" value="1"/>
</dbReference>
<dbReference type="Proteomes" id="UP000766629">
    <property type="component" value="Unassembled WGS sequence"/>
</dbReference>
<accession>A0ABS7NHQ6</accession>
<dbReference type="SUPFAM" id="SSF89796">
    <property type="entry name" value="CoA-transferase family III (CaiB/BaiF)"/>
    <property type="match status" value="1"/>
</dbReference>
<comment type="caution">
    <text evidence="1">The sequence shown here is derived from an EMBL/GenBank/DDBJ whole genome shotgun (WGS) entry which is preliminary data.</text>
</comment>
<evidence type="ECO:0008006" key="3">
    <source>
        <dbReference type="Google" id="ProtNLM"/>
    </source>
</evidence>
<evidence type="ECO:0000313" key="1">
    <source>
        <dbReference type="EMBL" id="MBY6140749.1"/>
    </source>
</evidence>
<dbReference type="RefSeq" id="WP_222508923.1">
    <property type="nucleotide sequence ID" value="NZ_JAHVJA010000007.1"/>
</dbReference>
<keyword evidence="2" id="KW-1185">Reference proteome</keyword>
<organism evidence="1 2">
    <name type="scientific">Leisingera daeponensis</name>
    <dbReference type="NCBI Taxonomy" id="405746"/>
    <lineage>
        <taxon>Bacteria</taxon>
        <taxon>Pseudomonadati</taxon>
        <taxon>Pseudomonadota</taxon>
        <taxon>Alphaproteobacteria</taxon>
        <taxon>Rhodobacterales</taxon>
        <taxon>Roseobacteraceae</taxon>
        <taxon>Leisingera</taxon>
    </lineage>
</organism>
<gene>
    <name evidence="1" type="ORF">KUV26_15015</name>
</gene>
<evidence type="ECO:0000313" key="2">
    <source>
        <dbReference type="Proteomes" id="UP000766629"/>
    </source>
</evidence>
<reference evidence="1 2" key="1">
    <citation type="submission" date="2021-06" db="EMBL/GenBank/DDBJ databases">
        <title>50 bacteria genomes isolated from Dapeng, Shenzhen, China.</title>
        <authorList>
            <person name="Zheng W."/>
            <person name="Yu S."/>
            <person name="Huang Y."/>
        </authorList>
    </citation>
    <scope>NUCLEOTIDE SEQUENCE [LARGE SCALE GENOMIC DNA]</scope>
    <source>
        <strain evidence="1 2">DP1N14-2</strain>
    </source>
</reference>
<proteinExistence type="predicted"/>
<protein>
    <recommendedName>
        <fullName evidence="3">CoA transferase</fullName>
    </recommendedName>
</protein>
<dbReference type="InterPro" id="IPR023606">
    <property type="entry name" value="CoA-Trfase_III_dom_1_sf"/>
</dbReference>
<sequence length="90" mass="9547">MGALLNAHHVPAARVRYLEDSLQEPHYAACGVPQEVQRQRRTAASFAFGHGGPALDHGPRAHGADSAAVLQELGIPPEEFEALNSRGVVA</sequence>
<name>A0ABS7NHQ6_9RHOB</name>
<dbReference type="EMBL" id="JAHVJA010000007">
    <property type="protein sequence ID" value="MBY6140749.1"/>
    <property type="molecule type" value="Genomic_DNA"/>
</dbReference>